<dbReference type="PROSITE" id="PS50109">
    <property type="entry name" value="HIS_KIN"/>
    <property type="match status" value="1"/>
</dbReference>
<dbReference type="PANTHER" id="PTHR34220">
    <property type="entry name" value="SENSOR HISTIDINE KINASE YPDA"/>
    <property type="match status" value="1"/>
</dbReference>
<evidence type="ECO:0000259" key="10">
    <source>
        <dbReference type="PROSITE" id="PS50885"/>
    </source>
</evidence>
<dbReference type="Proteomes" id="UP000184386">
    <property type="component" value="Unassembled WGS sequence"/>
</dbReference>
<dbReference type="InterPro" id="IPR010559">
    <property type="entry name" value="Sig_transdc_His_kin_internal"/>
</dbReference>
<comment type="catalytic activity">
    <reaction evidence="1">
        <text>ATP + protein L-histidine = ADP + protein N-phospho-L-histidine.</text>
        <dbReference type="EC" id="2.7.13.3"/>
    </reaction>
</comment>
<keyword evidence="8" id="KW-1133">Transmembrane helix</keyword>
<dbReference type="InterPro" id="IPR003594">
    <property type="entry name" value="HATPase_dom"/>
</dbReference>
<protein>
    <recommendedName>
        <fullName evidence="3">histidine kinase</fullName>
        <ecNumber evidence="3">2.7.13.3</ecNumber>
    </recommendedName>
</protein>
<gene>
    <name evidence="11" type="ORF">SAMN02745136_05397</name>
</gene>
<evidence type="ECO:0000313" key="11">
    <source>
        <dbReference type="EMBL" id="SHL65398.1"/>
    </source>
</evidence>
<evidence type="ECO:0000256" key="2">
    <source>
        <dbReference type="ARBA" id="ARBA00004370"/>
    </source>
</evidence>
<evidence type="ECO:0000256" key="5">
    <source>
        <dbReference type="ARBA" id="ARBA00022679"/>
    </source>
</evidence>
<keyword evidence="12" id="KW-1185">Reference proteome</keyword>
<feature type="domain" description="HAMP" evidence="10">
    <location>
        <begin position="319"/>
        <end position="371"/>
    </location>
</feature>
<accession>A0A1M7CDW1</accession>
<organism evidence="11 12">
    <name type="scientific">Anaerocolumna jejuensis DSM 15929</name>
    <dbReference type="NCBI Taxonomy" id="1121322"/>
    <lineage>
        <taxon>Bacteria</taxon>
        <taxon>Bacillati</taxon>
        <taxon>Bacillota</taxon>
        <taxon>Clostridia</taxon>
        <taxon>Lachnospirales</taxon>
        <taxon>Lachnospiraceae</taxon>
        <taxon>Anaerocolumna</taxon>
    </lineage>
</organism>
<proteinExistence type="predicted"/>
<dbReference type="GO" id="GO:0016020">
    <property type="term" value="C:membrane"/>
    <property type="evidence" value="ECO:0007669"/>
    <property type="project" value="UniProtKB-SubCell"/>
</dbReference>
<dbReference type="InterPro" id="IPR005467">
    <property type="entry name" value="His_kinase_dom"/>
</dbReference>
<keyword evidence="8" id="KW-0812">Transmembrane</keyword>
<evidence type="ECO:0000256" key="1">
    <source>
        <dbReference type="ARBA" id="ARBA00000085"/>
    </source>
</evidence>
<dbReference type="STRING" id="1121322.SAMN02745136_05397"/>
<evidence type="ECO:0000256" key="4">
    <source>
        <dbReference type="ARBA" id="ARBA00022553"/>
    </source>
</evidence>
<dbReference type="PANTHER" id="PTHR34220:SF7">
    <property type="entry name" value="SENSOR HISTIDINE KINASE YPDA"/>
    <property type="match status" value="1"/>
</dbReference>
<dbReference type="GO" id="GO:0000155">
    <property type="term" value="F:phosphorelay sensor kinase activity"/>
    <property type="evidence" value="ECO:0007669"/>
    <property type="project" value="InterPro"/>
</dbReference>
<dbReference type="SMART" id="SM00387">
    <property type="entry name" value="HATPase_c"/>
    <property type="match status" value="1"/>
</dbReference>
<keyword evidence="5" id="KW-0808">Transferase</keyword>
<dbReference type="EMBL" id="FRAC01000042">
    <property type="protein sequence ID" value="SHL65398.1"/>
    <property type="molecule type" value="Genomic_DNA"/>
</dbReference>
<evidence type="ECO:0000313" key="12">
    <source>
        <dbReference type="Proteomes" id="UP000184386"/>
    </source>
</evidence>
<dbReference type="InterPro" id="IPR003660">
    <property type="entry name" value="HAMP_dom"/>
</dbReference>
<evidence type="ECO:0000256" key="8">
    <source>
        <dbReference type="SAM" id="Phobius"/>
    </source>
</evidence>
<dbReference type="PROSITE" id="PS50885">
    <property type="entry name" value="HAMP"/>
    <property type="match status" value="1"/>
</dbReference>
<keyword evidence="8" id="KW-0472">Membrane</keyword>
<feature type="domain" description="Histidine kinase" evidence="9">
    <location>
        <begin position="475"/>
        <end position="590"/>
    </location>
</feature>
<reference evidence="11 12" key="1">
    <citation type="submission" date="2016-11" db="EMBL/GenBank/DDBJ databases">
        <authorList>
            <person name="Jaros S."/>
            <person name="Januszkiewicz K."/>
            <person name="Wedrychowicz H."/>
        </authorList>
    </citation>
    <scope>NUCLEOTIDE SEQUENCE [LARGE SCALE GENOMIC DNA]</scope>
    <source>
        <strain evidence="11 12">DSM 15929</strain>
    </source>
</reference>
<comment type="subcellular location">
    <subcellularLocation>
        <location evidence="2">Membrane</location>
    </subcellularLocation>
</comment>
<feature type="transmembrane region" description="Helical" evidence="8">
    <location>
        <begin position="299"/>
        <end position="318"/>
    </location>
</feature>
<keyword evidence="4" id="KW-0597">Phosphoprotein</keyword>
<evidence type="ECO:0000256" key="6">
    <source>
        <dbReference type="ARBA" id="ARBA00022777"/>
    </source>
</evidence>
<dbReference type="RefSeq" id="WP_073280295.1">
    <property type="nucleotide sequence ID" value="NZ_FRAC01000042.1"/>
</dbReference>
<dbReference type="Gene3D" id="3.30.565.10">
    <property type="entry name" value="Histidine kinase-like ATPase, C-terminal domain"/>
    <property type="match status" value="1"/>
</dbReference>
<dbReference type="InterPro" id="IPR036890">
    <property type="entry name" value="HATPase_C_sf"/>
</dbReference>
<dbReference type="EC" id="2.7.13.3" evidence="3"/>
<keyword evidence="6" id="KW-0418">Kinase</keyword>
<dbReference type="Gene3D" id="6.10.340.10">
    <property type="match status" value="1"/>
</dbReference>
<dbReference type="SUPFAM" id="SSF55874">
    <property type="entry name" value="ATPase domain of HSP90 chaperone/DNA topoisomerase II/histidine kinase"/>
    <property type="match status" value="1"/>
</dbReference>
<dbReference type="Pfam" id="PF06580">
    <property type="entry name" value="His_kinase"/>
    <property type="match status" value="1"/>
</dbReference>
<evidence type="ECO:0000259" key="9">
    <source>
        <dbReference type="PROSITE" id="PS50109"/>
    </source>
</evidence>
<name>A0A1M7CDW1_9FIRM</name>
<sequence length="590" mass="68082">MRVRRKQKRRNILHSGTIFTQLVLFTVIISFIPIIFVSTVLFRKISSMVTEELVNSHYQLAAQYTSNLENSFYQYKDSLRQISNNTIVLDTLLGNTKNKNPYVRGTNVSVEINKSLHLDSPELRNCMVYSDITDNKIYGNRVTMMEGASTEIWYINHEALTKDYFIYSSGDKKRSTILSLIQKIVYLDVTNYKTKYVGFIKLDLYMEKLFSPTMDDSEENYSYDVIILDQGNRTVYSSNTDYNGITDKTTYEQLSKKRINYYKDAMVCTGFEKNYGLKMIFLFSNQQLINRKSEIESTLFPIFLIVAAVIVVTAFVFTRGFSGRVARLIDKFKVAETGDLTITEEIEGNDEITVLDRQFSHMLLKLDGLIKKNYIQQLEKKESEFRNLQLQINPHFLYNTLETISSIAAVNKVFIICDLCEKLGENFRYSLGKNYGEFVTVTQELAHTKNYVYIQQTRFGNKFEVFYNVDKEAEDKRILRFILQPIVENAIVHGLSNMEGKGTLEISISREEELLVIKIADDGAGMDAERLEEISRYINDSNIEDKKRHSIGIRNVNQRIKLACGSEYGITIESALNRGSCFTINLPLMQ</sequence>
<keyword evidence="7" id="KW-0902">Two-component regulatory system</keyword>
<dbReference type="InterPro" id="IPR050640">
    <property type="entry name" value="Bact_2-comp_sensor_kinase"/>
</dbReference>
<dbReference type="Pfam" id="PF02518">
    <property type="entry name" value="HATPase_c"/>
    <property type="match status" value="1"/>
</dbReference>
<dbReference type="AlphaFoldDB" id="A0A1M7CDW1"/>
<feature type="transmembrane region" description="Helical" evidence="8">
    <location>
        <begin position="21"/>
        <end position="42"/>
    </location>
</feature>
<evidence type="ECO:0000256" key="3">
    <source>
        <dbReference type="ARBA" id="ARBA00012438"/>
    </source>
</evidence>
<evidence type="ECO:0000256" key="7">
    <source>
        <dbReference type="ARBA" id="ARBA00023012"/>
    </source>
</evidence>